<comment type="caution">
    <text evidence="2">The sequence shown here is derived from an EMBL/GenBank/DDBJ whole genome shotgun (WGS) entry which is preliminary data.</text>
</comment>
<evidence type="ECO:0000256" key="1">
    <source>
        <dbReference type="SAM" id="MobiDB-lite"/>
    </source>
</evidence>
<sequence>MTDARSELPGINSNDPGTEERFDWNGPDVIIDEQPTTAVYRNTRNGIVIRQQMTGMDDEDQYVFFSTDDDVRTLIHALEREIAGA</sequence>
<proteinExistence type="predicted"/>
<feature type="region of interest" description="Disordered" evidence="1">
    <location>
        <begin position="1"/>
        <end position="25"/>
    </location>
</feature>
<reference evidence="2 3" key="1">
    <citation type="submission" date="2020-06" db="EMBL/GenBank/DDBJ databases">
        <title>Global-level population genomics: horizontal gene transfer, symbiosis and evolution in Rhizobia.</title>
        <authorList>
            <person name="Gai Y."/>
        </authorList>
    </citation>
    <scope>NUCLEOTIDE SEQUENCE [LARGE SCALE GENOMIC DNA]</scope>
    <source>
        <strain evidence="2 3">PLR6_1b</strain>
    </source>
</reference>
<dbReference type="Proteomes" id="UP000720124">
    <property type="component" value="Unassembled WGS sequence"/>
</dbReference>
<organism evidence="2 3">
    <name type="scientific">Rhizobium bangladeshense</name>
    <dbReference type="NCBI Taxonomy" id="1138189"/>
    <lineage>
        <taxon>Bacteria</taxon>
        <taxon>Pseudomonadati</taxon>
        <taxon>Pseudomonadota</taxon>
        <taxon>Alphaproteobacteria</taxon>
        <taxon>Hyphomicrobiales</taxon>
        <taxon>Rhizobiaceae</taxon>
        <taxon>Rhizobium/Agrobacterium group</taxon>
        <taxon>Rhizobium</taxon>
    </lineage>
</organism>
<keyword evidence="3" id="KW-1185">Reference proteome</keyword>
<dbReference type="EMBL" id="JABTXI010000004">
    <property type="protein sequence ID" value="MBY3590593.1"/>
    <property type="molecule type" value="Genomic_DNA"/>
</dbReference>
<evidence type="ECO:0000313" key="3">
    <source>
        <dbReference type="Proteomes" id="UP000720124"/>
    </source>
</evidence>
<dbReference type="RefSeq" id="WP_222012227.1">
    <property type="nucleotide sequence ID" value="NZ_JABTXI010000004.1"/>
</dbReference>
<name>A0ABS7LH47_9HYPH</name>
<accession>A0ABS7LH47</accession>
<protein>
    <submittedName>
        <fullName evidence="2">Uncharacterized protein</fullName>
    </submittedName>
</protein>
<gene>
    <name evidence="2" type="ORF">HJA87_11960</name>
</gene>
<evidence type="ECO:0000313" key="2">
    <source>
        <dbReference type="EMBL" id="MBY3590593.1"/>
    </source>
</evidence>